<dbReference type="Pfam" id="PF00535">
    <property type="entry name" value="Glycos_transf_2"/>
    <property type="match status" value="1"/>
</dbReference>
<dbReference type="KEGG" id="mag:amb0149"/>
<dbReference type="InterPro" id="IPR001173">
    <property type="entry name" value="Glyco_trans_2-like"/>
</dbReference>
<dbReference type="PANTHER" id="PTHR43630">
    <property type="entry name" value="POLY-BETA-1,6-N-ACETYL-D-GLUCOSAMINE SYNTHASE"/>
    <property type="match status" value="1"/>
</dbReference>
<comment type="similarity">
    <text evidence="1">Belongs to the glycosyltransferase 2 family. WaaE/KdtX subfamily.</text>
</comment>
<dbReference type="CAZy" id="GT2">
    <property type="family name" value="Glycosyltransferase Family 2"/>
</dbReference>
<dbReference type="HOGENOM" id="CLU_065962_1_0_5"/>
<dbReference type="Proteomes" id="UP000007058">
    <property type="component" value="Chromosome"/>
</dbReference>
<dbReference type="InterPro" id="IPR029044">
    <property type="entry name" value="Nucleotide-diphossugar_trans"/>
</dbReference>
<evidence type="ECO:0000259" key="2">
    <source>
        <dbReference type="Pfam" id="PF00535"/>
    </source>
</evidence>
<dbReference type="RefSeq" id="WP_011382596.1">
    <property type="nucleotide sequence ID" value="NC_007626.1"/>
</dbReference>
<dbReference type="GO" id="GO:0016740">
    <property type="term" value="F:transferase activity"/>
    <property type="evidence" value="ECO:0007669"/>
    <property type="project" value="UniProtKB-KW"/>
</dbReference>
<dbReference type="OrthoDB" id="9815923at2"/>
<dbReference type="PANTHER" id="PTHR43630:SF2">
    <property type="entry name" value="GLYCOSYLTRANSFERASE"/>
    <property type="match status" value="1"/>
</dbReference>
<gene>
    <name evidence="3" type="ordered locus">amb0149</name>
</gene>
<dbReference type="CDD" id="cd02511">
    <property type="entry name" value="Beta4Glucosyltransferase"/>
    <property type="match status" value="1"/>
</dbReference>
<evidence type="ECO:0000313" key="3">
    <source>
        <dbReference type="EMBL" id="BAE48953.1"/>
    </source>
</evidence>
<feature type="domain" description="Glycosyltransferase 2-like" evidence="2">
    <location>
        <begin position="7"/>
        <end position="98"/>
    </location>
</feature>
<dbReference type="Gene3D" id="3.90.550.10">
    <property type="entry name" value="Spore Coat Polysaccharide Biosynthesis Protein SpsA, Chain A"/>
    <property type="match status" value="1"/>
</dbReference>
<reference evidence="3 4" key="1">
    <citation type="journal article" date="2005" name="DNA Res.">
        <title>Complete genome sequence of the facultative anaerobic magnetotactic bacterium Magnetospirillum sp. strain AMB-1.</title>
        <authorList>
            <person name="Matsunaga T."/>
            <person name="Okamura Y."/>
            <person name="Fukuda Y."/>
            <person name="Wahyudi A.T."/>
            <person name="Murase Y."/>
            <person name="Takeyama H."/>
        </authorList>
    </citation>
    <scope>NUCLEOTIDE SEQUENCE [LARGE SCALE GENOMIC DNA]</scope>
    <source>
        <strain evidence="4">ATCC 700264 / AMB-1</strain>
    </source>
</reference>
<dbReference type="AlphaFoldDB" id="Q2WB22"/>
<accession>Q2WB22</accession>
<dbReference type="STRING" id="342108.amb0149"/>
<evidence type="ECO:0000256" key="1">
    <source>
        <dbReference type="ARBA" id="ARBA00038494"/>
    </source>
</evidence>
<dbReference type="SUPFAM" id="SSF53448">
    <property type="entry name" value="Nucleotide-diphospho-sugar transferases"/>
    <property type="match status" value="1"/>
</dbReference>
<name>Q2WB22_PARM1</name>
<protein>
    <submittedName>
        <fullName evidence="3">Glycosyltransferase</fullName>
    </submittedName>
</protein>
<keyword evidence="4" id="KW-1185">Reference proteome</keyword>
<sequence length="251" mass="28548">MTSLTALVVICNEEKRLPACLEKLRFADQVVVVLDKCTDGSKDIALAFGARIVEGRWDLEGDRRNTGIAACDTEWVLEVDADEHVPPALAEEIRRVIATSPFDWHEILVDNHIGDRLVRHGWGASYGKAAYPGLFRKAAKTWGRDRVHPSLVWRGRKGPMLVNRLDHYVDKNISDMIRRLDSYSTAKARDLRDRGETWGSTASNIRRLFSRFFKCYVRRGGWREGGYGLIIAICAGLYPLLSHFKAKYEKE</sequence>
<evidence type="ECO:0000313" key="4">
    <source>
        <dbReference type="Proteomes" id="UP000007058"/>
    </source>
</evidence>
<proteinExistence type="inferred from homology"/>
<organism evidence="3 4">
    <name type="scientific">Paramagnetospirillum magneticum (strain ATCC 700264 / AMB-1)</name>
    <name type="common">Magnetospirillum magneticum</name>
    <dbReference type="NCBI Taxonomy" id="342108"/>
    <lineage>
        <taxon>Bacteria</taxon>
        <taxon>Pseudomonadati</taxon>
        <taxon>Pseudomonadota</taxon>
        <taxon>Alphaproteobacteria</taxon>
        <taxon>Rhodospirillales</taxon>
        <taxon>Magnetospirillaceae</taxon>
        <taxon>Paramagnetospirillum</taxon>
    </lineage>
</organism>
<dbReference type="EMBL" id="AP007255">
    <property type="protein sequence ID" value="BAE48953.1"/>
    <property type="molecule type" value="Genomic_DNA"/>
</dbReference>